<dbReference type="EMBL" id="QFFJ01000002">
    <property type="protein sequence ID" value="RBL88988.1"/>
    <property type="molecule type" value="Genomic_DNA"/>
</dbReference>
<feature type="domain" description="SusD-like N-terminal" evidence="7">
    <location>
        <begin position="24"/>
        <end position="167"/>
    </location>
</feature>
<dbReference type="InterPro" id="IPR033985">
    <property type="entry name" value="SusD-like_N"/>
</dbReference>
<accession>A0A365XS90</accession>
<keyword evidence="5" id="KW-0998">Cell outer membrane</keyword>
<dbReference type="Pfam" id="PF07980">
    <property type="entry name" value="SusD_RagB"/>
    <property type="match status" value="1"/>
</dbReference>
<dbReference type="GO" id="GO:0009279">
    <property type="term" value="C:cell outer membrane"/>
    <property type="evidence" value="ECO:0007669"/>
    <property type="project" value="UniProtKB-SubCell"/>
</dbReference>
<dbReference type="InterPro" id="IPR012944">
    <property type="entry name" value="SusD_RagB_dom"/>
</dbReference>
<comment type="caution">
    <text evidence="8">The sequence shown here is derived from an EMBL/GenBank/DDBJ whole genome shotgun (WGS) entry which is preliminary data.</text>
</comment>
<evidence type="ECO:0000259" key="6">
    <source>
        <dbReference type="Pfam" id="PF07980"/>
    </source>
</evidence>
<evidence type="ECO:0000256" key="3">
    <source>
        <dbReference type="ARBA" id="ARBA00022729"/>
    </source>
</evidence>
<evidence type="ECO:0000256" key="1">
    <source>
        <dbReference type="ARBA" id="ARBA00004442"/>
    </source>
</evidence>
<gene>
    <name evidence="8" type="ORF">DF182_20825</name>
</gene>
<proteinExistence type="inferred from homology"/>
<dbReference type="RefSeq" id="WP_113617731.1">
    <property type="nucleotide sequence ID" value="NZ_QFFJ01000002.1"/>
</dbReference>
<dbReference type="AlphaFoldDB" id="A0A365XS90"/>
<reference evidence="8 9" key="1">
    <citation type="submission" date="2018-05" db="EMBL/GenBank/DDBJ databases">
        <title>Chitinophaga sp. K3CV102501T nov., isolated from isolated from a monsoon evergreen broad-leaved forest soil.</title>
        <authorList>
            <person name="Lv Y."/>
        </authorList>
    </citation>
    <scope>NUCLEOTIDE SEQUENCE [LARGE SCALE GENOMIC DNA]</scope>
    <source>
        <strain evidence="8 9">GDMCC 1.1325</strain>
    </source>
</reference>
<evidence type="ECO:0000256" key="4">
    <source>
        <dbReference type="ARBA" id="ARBA00023136"/>
    </source>
</evidence>
<evidence type="ECO:0000313" key="9">
    <source>
        <dbReference type="Proteomes" id="UP000253410"/>
    </source>
</evidence>
<dbReference type="PROSITE" id="PS51257">
    <property type="entry name" value="PROKAR_LIPOPROTEIN"/>
    <property type="match status" value="1"/>
</dbReference>
<organism evidence="8 9">
    <name type="scientific">Chitinophaga flava</name>
    <dbReference type="NCBI Taxonomy" id="2259036"/>
    <lineage>
        <taxon>Bacteria</taxon>
        <taxon>Pseudomonadati</taxon>
        <taxon>Bacteroidota</taxon>
        <taxon>Chitinophagia</taxon>
        <taxon>Chitinophagales</taxon>
        <taxon>Chitinophagaceae</taxon>
        <taxon>Chitinophaga</taxon>
    </lineage>
</organism>
<keyword evidence="3" id="KW-0732">Signal</keyword>
<keyword evidence="9" id="KW-1185">Reference proteome</keyword>
<sequence length="487" mass="54301">MSTIKYWATGLLGLTLCFTTSCKKWLTVQPRTQMPADMLFTTESGFQDALTGVYIQMKAASAYGQQMTFGTIENLTSSWDVTTNTTEQRLGLFNYADDGAQRALAAMYGQEYKIIASINAILAQVDEHRDVFSDEGAYAMMKGECLALRAYCHLDLLRLFGPVPGNIQSGTVLPYVKILSKAPNQQIPYEQYRTALLQDLQEAAALQKQVDPFTHYSIADLSKPNNSSSNFRTENTYAAYRFLRMNYYAVKALQARAYLWFQDKTSAYACAKEVITAKDADGGAKFRLGTFADMSAGNLNLPVEQIFGLYDFQLGNKYQDQFLSGNLKKGSSATTVTSQLYGNTGTDIRESSLWEMITLASSSRCYILKKYKGSLSAVSGAIGPFQIPMLRVSEMYLIAAETAPAQEAQQYWSDFRTARNITVTTLSADPAQVQLELVKEYRKEFFAEGQAFFAYKRINAPKASFLWAPSAATVNYLIPLPQTEFIQ</sequence>
<evidence type="ECO:0000259" key="7">
    <source>
        <dbReference type="Pfam" id="PF14322"/>
    </source>
</evidence>
<dbReference type="SUPFAM" id="SSF48452">
    <property type="entry name" value="TPR-like"/>
    <property type="match status" value="1"/>
</dbReference>
<evidence type="ECO:0000313" key="8">
    <source>
        <dbReference type="EMBL" id="RBL88988.1"/>
    </source>
</evidence>
<evidence type="ECO:0000256" key="5">
    <source>
        <dbReference type="ARBA" id="ARBA00023237"/>
    </source>
</evidence>
<keyword evidence="4" id="KW-0472">Membrane</keyword>
<dbReference type="Proteomes" id="UP000253410">
    <property type="component" value="Unassembled WGS sequence"/>
</dbReference>
<comment type="similarity">
    <text evidence="2">Belongs to the SusD family.</text>
</comment>
<dbReference type="OrthoDB" id="1097962at2"/>
<protein>
    <recommendedName>
        <fullName evidence="10">SusD-like N-terminal domain-containing protein</fullName>
    </recommendedName>
</protein>
<dbReference type="Pfam" id="PF14322">
    <property type="entry name" value="SusD-like_3"/>
    <property type="match status" value="1"/>
</dbReference>
<dbReference type="Gene3D" id="1.25.40.390">
    <property type="match status" value="1"/>
</dbReference>
<feature type="domain" description="RagB/SusD" evidence="6">
    <location>
        <begin position="345"/>
        <end position="470"/>
    </location>
</feature>
<name>A0A365XS90_9BACT</name>
<dbReference type="InterPro" id="IPR011990">
    <property type="entry name" value="TPR-like_helical_dom_sf"/>
</dbReference>
<evidence type="ECO:0000256" key="2">
    <source>
        <dbReference type="ARBA" id="ARBA00006275"/>
    </source>
</evidence>
<evidence type="ECO:0008006" key="10">
    <source>
        <dbReference type="Google" id="ProtNLM"/>
    </source>
</evidence>
<comment type="subcellular location">
    <subcellularLocation>
        <location evidence="1">Cell outer membrane</location>
    </subcellularLocation>
</comment>